<keyword evidence="2" id="KW-0067">ATP-binding</keyword>
<dbReference type="InterPro" id="IPR050117">
    <property type="entry name" value="MAPK"/>
</dbReference>
<dbReference type="EMBL" id="OU899035">
    <property type="protein sequence ID" value="CAH1726272.1"/>
    <property type="molecule type" value="Genomic_DNA"/>
</dbReference>
<dbReference type="PROSITE" id="PS00108">
    <property type="entry name" value="PROTEIN_KINASE_ST"/>
    <property type="match status" value="1"/>
</dbReference>
<dbReference type="GO" id="GO:0004672">
    <property type="term" value="F:protein kinase activity"/>
    <property type="evidence" value="ECO:0007669"/>
    <property type="project" value="InterPro"/>
</dbReference>
<organism evidence="5 6">
    <name type="scientific">Aphis gossypii</name>
    <name type="common">Cotton aphid</name>
    <dbReference type="NCBI Taxonomy" id="80765"/>
    <lineage>
        <taxon>Eukaryota</taxon>
        <taxon>Metazoa</taxon>
        <taxon>Ecdysozoa</taxon>
        <taxon>Arthropoda</taxon>
        <taxon>Hexapoda</taxon>
        <taxon>Insecta</taxon>
        <taxon>Pterygota</taxon>
        <taxon>Neoptera</taxon>
        <taxon>Paraneoptera</taxon>
        <taxon>Hemiptera</taxon>
        <taxon>Sternorrhyncha</taxon>
        <taxon>Aphidomorpha</taxon>
        <taxon>Aphidoidea</taxon>
        <taxon>Aphididae</taxon>
        <taxon>Aphidini</taxon>
        <taxon>Aphis</taxon>
        <taxon>Aphis</taxon>
    </lineage>
</organism>
<dbReference type="InterPro" id="IPR008271">
    <property type="entry name" value="Ser/Thr_kinase_AS"/>
</dbReference>
<dbReference type="GO" id="GO:0005524">
    <property type="term" value="F:ATP binding"/>
    <property type="evidence" value="ECO:0007669"/>
    <property type="project" value="UniProtKB-KW"/>
</dbReference>
<reference evidence="5" key="1">
    <citation type="submission" date="2022-02" db="EMBL/GenBank/DDBJ databases">
        <authorList>
            <person name="King R."/>
        </authorList>
    </citation>
    <scope>NUCLEOTIDE SEQUENCE</scope>
</reference>
<keyword evidence="3" id="KW-0472">Membrane</keyword>
<accession>A0A9P0J2M5</accession>
<evidence type="ECO:0000256" key="1">
    <source>
        <dbReference type="ARBA" id="ARBA00022741"/>
    </source>
</evidence>
<dbReference type="PROSITE" id="PS50011">
    <property type="entry name" value="PROTEIN_KINASE_DOM"/>
    <property type="match status" value="1"/>
</dbReference>
<sequence>MFADVRKLSKVLRGLNYIHGQNVVHRDIKPENILLSANGVIKICDFGVSRMFCSDRTLDLSIEMGTVWYQAPEMLMESTKYDATVDIWSVGKCPVNQCYEKQSYIYYIIYLDTVWYFIGILITELISKMPLVAEDTVISQLYGITKILGSDNCDLTVVDEYLRKHGFSLNLEASRALQSQSYIISKTAKALRKVYAWWPGYLMEITTYCLQFNPNNRKSAAQLLEMKFFTAGTFLLRFNKELKIMLDNDNARYQ</sequence>
<dbReference type="SUPFAM" id="SSF56112">
    <property type="entry name" value="Protein kinase-like (PK-like)"/>
    <property type="match status" value="1"/>
</dbReference>
<dbReference type="PANTHER" id="PTHR24055">
    <property type="entry name" value="MITOGEN-ACTIVATED PROTEIN KINASE"/>
    <property type="match status" value="1"/>
</dbReference>
<evidence type="ECO:0000259" key="4">
    <source>
        <dbReference type="PROSITE" id="PS50011"/>
    </source>
</evidence>
<evidence type="ECO:0000256" key="3">
    <source>
        <dbReference type="SAM" id="Phobius"/>
    </source>
</evidence>
<feature type="transmembrane region" description="Helical" evidence="3">
    <location>
        <begin position="104"/>
        <end position="122"/>
    </location>
</feature>
<evidence type="ECO:0000256" key="2">
    <source>
        <dbReference type="ARBA" id="ARBA00022840"/>
    </source>
</evidence>
<dbReference type="InterPro" id="IPR000719">
    <property type="entry name" value="Prot_kinase_dom"/>
</dbReference>
<dbReference type="AlphaFoldDB" id="A0A9P0J2M5"/>
<evidence type="ECO:0000313" key="5">
    <source>
        <dbReference type="EMBL" id="CAH1726272.1"/>
    </source>
</evidence>
<keyword evidence="3" id="KW-0812">Transmembrane</keyword>
<proteinExistence type="predicted"/>
<dbReference type="Pfam" id="PF00069">
    <property type="entry name" value="Pkinase"/>
    <property type="match status" value="1"/>
</dbReference>
<evidence type="ECO:0000313" key="6">
    <source>
        <dbReference type="Proteomes" id="UP001154329"/>
    </source>
</evidence>
<dbReference type="Proteomes" id="UP001154329">
    <property type="component" value="Chromosome 2"/>
</dbReference>
<keyword evidence="1" id="KW-0547">Nucleotide-binding</keyword>
<dbReference type="InterPro" id="IPR011009">
    <property type="entry name" value="Kinase-like_dom_sf"/>
</dbReference>
<name>A0A9P0J2M5_APHGO</name>
<keyword evidence="3" id="KW-1133">Transmembrane helix</keyword>
<feature type="domain" description="Protein kinase" evidence="4">
    <location>
        <begin position="1"/>
        <end position="229"/>
    </location>
</feature>
<dbReference type="Gene3D" id="1.10.510.10">
    <property type="entry name" value="Transferase(Phosphotransferase) domain 1"/>
    <property type="match status" value="1"/>
</dbReference>
<keyword evidence="6" id="KW-1185">Reference proteome</keyword>
<reference evidence="5" key="2">
    <citation type="submission" date="2022-10" db="EMBL/GenBank/DDBJ databases">
        <authorList>
            <consortium name="ENA_rothamsted_submissions"/>
            <consortium name="culmorum"/>
            <person name="King R."/>
        </authorList>
    </citation>
    <scope>NUCLEOTIDE SEQUENCE</scope>
</reference>
<gene>
    <name evidence="5" type="ORF">APHIGO_LOCUS7188</name>
</gene>
<protein>
    <recommendedName>
        <fullName evidence="4">Protein kinase domain-containing protein</fullName>
    </recommendedName>
</protein>
<dbReference type="SMART" id="SM00220">
    <property type="entry name" value="S_TKc"/>
    <property type="match status" value="1"/>
</dbReference>